<gene>
    <name evidence="2" type="ORF">HNP55_003892</name>
</gene>
<evidence type="ECO:0008006" key="4">
    <source>
        <dbReference type="Google" id="ProtNLM"/>
    </source>
</evidence>
<dbReference type="EMBL" id="JACHLP010000008">
    <property type="protein sequence ID" value="MBB4845345.1"/>
    <property type="molecule type" value="Genomic_DNA"/>
</dbReference>
<evidence type="ECO:0000256" key="1">
    <source>
        <dbReference type="SAM" id="MobiDB-lite"/>
    </source>
</evidence>
<evidence type="ECO:0000313" key="3">
    <source>
        <dbReference type="Proteomes" id="UP000562027"/>
    </source>
</evidence>
<feature type="compositionally biased region" description="Low complexity" evidence="1">
    <location>
        <begin position="142"/>
        <end position="154"/>
    </location>
</feature>
<sequence length="448" mass="45346">MPKPFAFARLARHVFQARLLSFAAAPGRRPRATKPRAKPLPQAQLKQSLLLAALLHVWLVLLLGNAPGGTAKPGEGVWGRLNISLRGPENGDPGGAPPLPEDNAGPPGPAKQARFGGAPRPLPAADQPQASQPGAARLGAWQAAPAEAQTEAPTQPQPEPRPNLAAEAVPAPRLVSAVPAVAALPSQALPAPAPLNVPKFEALPAAPEAPAQLKAFDAAAGPAVQRAPARASLKPGAAQTAPQALELAPALPALQGRPEPAPVPVPVVAAEAPPQPSKVLPEPAALPSLAAQPLQAPPVLKPLASSGLERAPALAPAPAALDPGAAQASAEARTPAAVPPQGRLGAPDAGSRLGHDVATPPSASASAPQAPLQLNLSLPPRPRGGELSGRGSRGVLDLMPTPPERKSKLSQEMENAAKQDCRKAYAEGGLLAALPLAADALRDKGCRW</sequence>
<feature type="region of interest" description="Disordered" evidence="1">
    <location>
        <begin position="82"/>
        <end position="164"/>
    </location>
</feature>
<keyword evidence="3" id="KW-1185">Reference proteome</keyword>
<comment type="caution">
    <text evidence="2">The sequence shown here is derived from an EMBL/GenBank/DDBJ whole genome shotgun (WGS) entry which is preliminary data.</text>
</comment>
<feature type="region of interest" description="Disordered" evidence="1">
    <location>
        <begin position="319"/>
        <end position="415"/>
    </location>
</feature>
<feature type="compositionally biased region" description="Basic and acidic residues" evidence="1">
    <location>
        <begin position="403"/>
        <end position="415"/>
    </location>
</feature>
<name>A0A840LED8_9BURK</name>
<proteinExistence type="predicted"/>
<protein>
    <recommendedName>
        <fullName evidence="4">Meckel syndrome type 1 protein</fullName>
    </recommendedName>
</protein>
<organism evidence="2 3">
    <name type="scientific">Roseateles oligotrophus</name>
    <dbReference type="NCBI Taxonomy" id="1769250"/>
    <lineage>
        <taxon>Bacteria</taxon>
        <taxon>Pseudomonadati</taxon>
        <taxon>Pseudomonadota</taxon>
        <taxon>Betaproteobacteria</taxon>
        <taxon>Burkholderiales</taxon>
        <taxon>Sphaerotilaceae</taxon>
        <taxon>Roseateles</taxon>
    </lineage>
</organism>
<dbReference type="Proteomes" id="UP000562027">
    <property type="component" value="Unassembled WGS sequence"/>
</dbReference>
<feature type="compositionally biased region" description="Low complexity" evidence="1">
    <location>
        <begin position="360"/>
        <end position="374"/>
    </location>
</feature>
<dbReference type="AlphaFoldDB" id="A0A840LED8"/>
<feature type="compositionally biased region" description="Low complexity" evidence="1">
    <location>
        <begin position="319"/>
        <end position="330"/>
    </location>
</feature>
<feature type="compositionally biased region" description="Low complexity" evidence="1">
    <location>
        <begin position="219"/>
        <end position="255"/>
    </location>
</feature>
<reference evidence="2 3" key="1">
    <citation type="submission" date="2020-08" db="EMBL/GenBank/DDBJ databases">
        <title>Functional genomics of gut bacteria from endangered species of beetles.</title>
        <authorList>
            <person name="Carlos-Shanley C."/>
        </authorList>
    </citation>
    <scope>NUCLEOTIDE SEQUENCE [LARGE SCALE GENOMIC DNA]</scope>
    <source>
        <strain evidence="2 3">S00239</strain>
    </source>
</reference>
<accession>A0A840LED8</accession>
<dbReference type="RefSeq" id="WP_184303204.1">
    <property type="nucleotide sequence ID" value="NZ_JACHLP010000008.1"/>
</dbReference>
<evidence type="ECO:0000313" key="2">
    <source>
        <dbReference type="EMBL" id="MBB4845345.1"/>
    </source>
</evidence>
<feature type="region of interest" description="Disordered" evidence="1">
    <location>
        <begin position="219"/>
        <end position="284"/>
    </location>
</feature>